<protein>
    <submittedName>
        <fullName evidence="1">Uncharacterized protein</fullName>
    </submittedName>
</protein>
<evidence type="ECO:0000313" key="1">
    <source>
        <dbReference type="EMBL" id="ESQ92823.1"/>
    </source>
</evidence>
<reference evidence="1 2" key="1">
    <citation type="journal article" date="2014" name="Nature">
        <title>Sequential evolution of bacterial morphology by co-option of a developmental regulator.</title>
        <authorList>
            <person name="Jiang C."/>
            <person name="Brown P.J."/>
            <person name="Ducret A."/>
            <person name="Brun Y.V."/>
        </authorList>
    </citation>
    <scope>NUCLEOTIDE SEQUENCE [LARGE SCALE GENOMIC DNA]</scope>
    <source>
        <strain evidence="1 2">DSM 16100</strain>
    </source>
</reference>
<dbReference type="RefSeq" id="WP_018082843.1">
    <property type="nucleotide sequence ID" value="NZ_AQWM01000019.1"/>
</dbReference>
<accession>V4RNK8</accession>
<dbReference type="Proteomes" id="UP000017837">
    <property type="component" value="Unassembled WGS sequence"/>
</dbReference>
<keyword evidence="2" id="KW-1185">Reference proteome</keyword>
<dbReference type="PATRIC" id="fig|1121022.4.peg.1377"/>
<dbReference type="EMBL" id="AWGB01000010">
    <property type="protein sequence ID" value="ESQ92823.1"/>
    <property type="molecule type" value="Genomic_DNA"/>
</dbReference>
<dbReference type="STRING" id="1121022.GCA_000376105_03172"/>
<name>V4RNK8_9CAUL</name>
<sequence length="85" mass="9805">MRVPELDLDQWISAALWCWMHEEIDMEGVRAELFDLMRLPDLEEKLEALNVYFDVLLLRFESGAAMTEETVAALIDFIDSTQSPA</sequence>
<dbReference type="AlphaFoldDB" id="V4RNK8"/>
<proteinExistence type="predicted"/>
<evidence type="ECO:0000313" key="2">
    <source>
        <dbReference type="Proteomes" id="UP000017837"/>
    </source>
</evidence>
<gene>
    <name evidence="1" type="ORF">ABENE_06895</name>
</gene>
<comment type="caution">
    <text evidence="1">The sequence shown here is derived from an EMBL/GenBank/DDBJ whole genome shotgun (WGS) entry which is preliminary data.</text>
</comment>
<organism evidence="1 2">
    <name type="scientific">Asticcacaulis benevestitus DSM 16100 = ATCC BAA-896</name>
    <dbReference type="NCBI Taxonomy" id="1121022"/>
    <lineage>
        <taxon>Bacteria</taxon>
        <taxon>Pseudomonadati</taxon>
        <taxon>Pseudomonadota</taxon>
        <taxon>Alphaproteobacteria</taxon>
        <taxon>Caulobacterales</taxon>
        <taxon>Caulobacteraceae</taxon>
        <taxon>Asticcacaulis</taxon>
    </lineage>
</organism>